<protein>
    <submittedName>
        <fullName evidence="1">Calcineurin-like phosphoesterase superfamily protein</fullName>
    </submittedName>
</protein>
<sequence length="184" mass="20977">MVNWYTADPHFGPENIIKFCKRPFHSTAHMGKVLLGNLQACVGDDDDLWILGDLVVGPRAKSRHFLHSLFGLLPNRRRHLVTGNHDKELVLSLPWDTVTPLAEVRDGPKNQNYTLCHYPMLTWNHVRRDALMMFCHVHDNWPGYRNCVNVGVDLWGFKPALFEDIAARGAVLPARPHWAAVEPS</sequence>
<keyword evidence="2" id="KW-1185">Reference proteome</keyword>
<organism evidence="1 2">
    <name type="scientific">Loktanella atrilutea</name>
    <dbReference type="NCBI Taxonomy" id="366533"/>
    <lineage>
        <taxon>Bacteria</taxon>
        <taxon>Pseudomonadati</taxon>
        <taxon>Pseudomonadota</taxon>
        <taxon>Alphaproteobacteria</taxon>
        <taxon>Rhodobacterales</taxon>
        <taxon>Roseobacteraceae</taxon>
        <taxon>Loktanella</taxon>
    </lineage>
</organism>
<gene>
    <name evidence="1" type="ORF">SAMN05444339_11825</name>
</gene>
<accession>A0A1M5F9X3</accession>
<dbReference type="STRING" id="366533.SAMN05444339_11825"/>
<evidence type="ECO:0000313" key="1">
    <source>
        <dbReference type="EMBL" id="SHF88198.1"/>
    </source>
</evidence>
<dbReference type="SUPFAM" id="SSF56300">
    <property type="entry name" value="Metallo-dependent phosphatases"/>
    <property type="match status" value="1"/>
</dbReference>
<dbReference type="OrthoDB" id="5380073at2"/>
<reference evidence="2" key="1">
    <citation type="submission" date="2016-11" db="EMBL/GenBank/DDBJ databases">
        <authorList>
            <person name="Varghese N."/>
            <person name="Submissions S."/>
        </authorList>
    </citation>
    <scope>NUCLEOTIDE SEQUENCE [LARGE SCALE GENOMIC DNA]</scope>
    <source>
        <strain evidence="2">DSM 29326</strain>
    </source>
</reference>
<proteinExistence type="predicted"/>
<dbReference type="EMBL" id="FQUE01000018">
    <property type="protein sequence ID" value="SHF88198.1"/>
    <property type="molecule type" value="Genomic_DNA"/>
</dbReference>
<dbReference type="Proteomes" id="UP000183987">
    <property type="component" value="Unassembled WGS sequence"/>
</dbReference>
<dbReference type="InterPro" id="IPR029052">
    <property type="entry name" value="Metallo-depent_PP-like"/>
</dbReference>
<dbReference type="Gene3D" id="3.60.21.10">
    <property type="match status" value="1"/>
</dbReference>
<dbReference type="RefSeq" id="WP_072858835.1">
    <property type="nucleotide sequence ID" value="NZ_FQUE01000018.1"/>
</dbReference>
<evidence type="ECO:0000313" key="2">
    <source>
        <dbReference type="Proteomes" id="UP000183987"/>
    </source>
</evidence>
<dbReference type="AlphaFoldDB" id="A0A1M5F9X3"/>
<name>A0A1M5F9X3_LOKAT</name>